<sequence>MPSTDDWPRGRDTRRQCRDCRALRWSAQLHQPWQRVLFTAGTSHSLPQDDSSITDASPLYQTDRAGLQHRIDDDGARGRVPTLVVVIPGSRAIGLVHPMQGHQDLCKWQET</sequence>
<reference evidence="1" key="1">
    <citation type="submission" date="2020-05" db="EMBL/GenBank/DDBJ databases">
        <title>Large-scale comparative analyses of tick genomes elucidate their genetic diversity and vector capacities.</title>
        <authorList>
            <person name="Jia N."/>
            <person name="Wang J."/>
            <person name="Shi W."/>
            <person name="Du L."/>
            <person name="Sun Y."/>
            <person name="Zhan W."/>
            <person name="Jiang J."/>
            <person name="Wang Q."/>
            <person name="Zhang B."/>
            <person name="Ji P."/>
            <person name="Sakyi L.B."/>
            <person name="Cui X."/>
            <person name="Yuan T."/>
            <person name="Jiang B."/>
            <person name="Yang W."/>
            <person name="Lam T.T.-Y."/>
            <person name="Chang Q."/>
            <person name="Ding S."/>
            <person name="Wang X."/>
            <person name="Zhu J."/>
            <person name="Ruan X."/>
            <person name="Zhao L."/>
            <person name="Wei J."/>
            <person name="Que T."/>
            <person name="Du C."/>
            <person name="Cheng J."/>
            <person name="Dai P."/>
            <person name="Han X."/>
            <person name="Huang E."/>
            <person name="Gao Y."/>
            <person name="Liu J."/>
            <person name="Shao H."/>
            <person name="Ye R."/>
            <person name="Li L."/>
            <person name="Wei W."/>
            <person name="Wang X."/>
            <person name="Wang C."/>
            <person name="Yang T."/>
            <person name="Huo Q."/>
            <person name="Li W."/>
            <person name="Guo W."/>
            <person name="Chen H."/>
            <person name="Zhou L."/>
            <person name="Ni X."/>
            <person name="Tian J."/>
            <person name="Zhou Y."/>
            <person name="Sheng Y."/>
            <person name="Liu T."/>
            <person name="Pan Y."/>
            <person name="Xia L."/>
            <person name="Li J."/>
            <person name="Zhao F."/>
            <person name="Cao W."/>
        </authorList>
    </citation>
    <scope>NUCLEOTIDE SEQUENCE</scope>
    <source>
        <strain evidence="1">Hyas-2018</strain>
    </source>
</reference>
<evidence type="ECO:0000313" key="1">
    <source>
        <dbReference type="EMBL" id="KAH6943534.1"/>
    </source>
</evidence>
<dbReference type="Proteomes" id="UP000821845">
    <property type="component" value="Chromosome 10"/>
</dbReference>
<proteinExistence type="predicted"/>
<evidence type="ECO:0000313" key="2">
    <source>
        <dbReference type="Proteomes" id="UP000821845"/>
    </source>
</evidence>
<protein>
    <submittedName>
        <fullName evidence="1">Uncharacterized protein</fullName>
    </submittedName>
</protein>
<organism evidence="1 2">
    <name type="scientific">Hyalomma asiaticum</name>
    <name type="common">Tick</name>
    <dbReference type="NCBI Taxonomy" id="266040"/>
    <lineage>
        <taxon>Eukaryota</taxon>
        <taxon>Metazoa</taxon>
        <taxon>Ecdysozoa</taxon>
        <taxon>Arthropoda</taxon>
        <taxon>Chelicerata</taxon>
        <taxon>Arachnida</taxon>
        <taxon>Acari</taxon>
        <taxon>Parasitiformes</taxon>
        <taxon>Ixodida</taxon>
        <taxon>Ixodoidea</taxon>
        <taxon>Ixodidae</taxon>
        <taxon>Hyalomminae</taxon>
        <taxon>Hyalomma</taxon>
    </lineage>
</organism>
<comment type="caution">
    <text evidence="1">The sequence shown here is derived from an EMBL/GenBank/DDBJ whole genome shotgun (WGS) entry which is preliminary data.</text>
</comment>
<name>A0ACB7TBZ7_HYAAI</name>
<dbReference type="EMBL" id="CM023490">
    <property type="protein sequence ID" value="KAH6943534.1"/>
    <property type="molecule type" value="Genomic_DNA"/>
</dbReference>
<keyword evidence="2" id="KW-1185">Reference proteome</keyword>
<accession>A0ACB7TBZ7</accession>
<gene>
    <name evidence="1" type="ORF">HPB50_023795</name>
</gene>